<dbReference type="InterPro" id="IPR052958">
    <property type="entry name" value="IFN-induced_PKR_regulator"/>
</dbReference>
<dbReference type="PANTHER" id="PTHR46289:SF16">
    <property type="entry name" value="52 KDA REPRESSOR OF THE INHIBITOR OF THE PROTEIN KINASE"/>
    <property type="match status" value="1"/>
</dbReference>
<dbReference type="PANTHER" id="PTHR46289">
    <property type="entry name" value="52 KDA REPRESSOR OF THE INHIBITOR OF THE PROTEIN KINASE-LIKE PROTEIN-RELATED"/>
    <property type="match status" value="1"/>
</dbReference>
<accession>A0ABN8PJ88</accession>
<name>A0ABN8PJ88_9CNID</name>
<dbReference type="EMBL" id="CALNXI010000847">
    <property type="protein sequence ID" value="CAH3143082.1"/>
    <property type="molecule type" value="Genomic_DNA"/>
</dbReference>
<keyword evidence="2" id="KW-1185">Reference proteome</keyword>
<comment type="caution">
    <text evidence="1">The sequence shown here is derived from an EMBL/GenBank/DDBJ whole genome shotgun (WGS) entry which is preliminary data.</text>
</comment>
<reference evidence="1 2" key="1">
    <citation type="submission" date="2022-05" db="EMBL/GenBank/DDBJ databases">
        <authorList>
            <consortium name="Genoscope - CEA"/>
            <person name="William W."/>
        </authorList>
    </citation>
    <scope>NUCLEOTIDE SEQUENCE [LARGE SCALE GENOMIC DNA]</scope>
</reference>
<protein>
    <submittedName>
        <fullName evidence="1">Uncharacterized protein</fullName>
    </submittedName>
</protein>
<evidence type="ECO:0000313" key="2">
    <source>
        <dbReference type="Proteomes" id="UP001159427"/>
    </source>
</evidence>
<proteinExistence type="predicted"/>
<organism evidence="1 2">
    <name type="scientific">Porites evermanni</name>
    <dbReference type="NCBI Taxonomy" id="104178"/>
    <lineage>
        <taxon>Eukaryota</taxon>
        <taxon>Metazoa</taxon>
        <taxon>Cnidaria</taxon>
        <taxon>Anthozoa</taxon>
        <taxon>Hexacorallia</taxon>
        <taxon>Scleractinia</taxon>
        <taxon>Fungiina</taxon>
        <taxon>Poritidae</taxon>
        <taxon>Porites</taxon>
    </lineage>
</organism>
<dbReference type="Proteomes" id="UP001159427">
    <property type="component" value="Unassembled WGS sequence"/>
</dbReference>
<sequence length="304" mass="35115">MSRCRTKEIIPVPFWPFLNSELRQMKYSPKRNYLLLCVIEKDSPDAKKTTLKNMCKTRWVERHQAYEVFFGLFSFITRALEVMANERLFAGQYGDAAWSWNTDTKNKASVLANAISSYSFIITLLTAMKCLSVLKPLSVKLQKRDLDVYEAYTNSNNVTDDLQDIRDNIEDIWTEWFDLAVTTAANVDAVLSSLFNLLPELVAVGDRNPDIEAALVFYENHPPSPHAVYVERLRWKRNAVQTLAACEREFFHNIHTLIRILCTLPITERESGLALMNINYHGDINIEEVINTFAQRQPRRLLFA</sequence>
<evidence type="ECO:0000313" key="1">
    <source>
        <dbReference type="EMBL" id="CAH3143082.1"/>
    </source>
</evidence>
<gene>
    <name evidence="1" type="ORF">PEVE_00042699</name>
</gene>